<dbReference type="GO" id="GO:0005524">
    <property type="term" value="F:ATP binding"/>
    <property type="evidence" value="ECO:0007669"/>
    <property type="project" value="UniProtKB-KW"/>
</dbReference>
<dbReference type="PROSITE" id="PS50067">
    <property type="entry name" value="KINESIN_MOTOR_2"/>
    <property type="match status" value="1"/>
</dbReference>
<dbReference type="GO" id="GO:0008017">
    <property type="term" value="F:microtubule binding"/>
    <property type="evidence" value="ECO:0007669"/>
    <property type="project" value="InterPro"/>
</dbReference>
<dbReference type="GO" id="GO:0007018">
    <property type="term" value="P:microtubule-based movement"/>
    <property type="evidence" value="ECO:0007669"/>
    <property type="project" value="InterPro"/>
</dbReference>
<comment type="similarity">
    <text evidence="7">Belongs to the TRAFAC class myosin-kinesin ATPase superfamily. Kinesin family.</text>
</comment>
<gene>
    <name evidence="9" type="primary">jg23291</name>
    <name evidence="9" type="ORF">PAEG_LOCUS2261</name>
</gene>
<name>A0A8S4QIP1_9NEOP</name>
<dbReference type="InterPro" id="IPR027417">
    <property type="entry name" value="P-loop_NTPase"/>
</dbReference>
<keyword evidence="2" id="KW-0493">Microtubule</keyword>
<dbReference type="EMBL" id="CAKXAJ010007311">
    <property type="protein sequence ID" value="CAH2210351.1"/>
    <property type="molecule type" value="Genomic_DNA"/>
</dbReference>
<keyword evidence="6" id="KW-0963">Cytoplasm</keyword>
<dbReference type="AlphaFoldDB" id="A0A8S4QIP1"/>
<dbReference type="InterPro" id="IPR027640">
    <property type="entry name" value="Kinesin-like_fam"/>
</dbReference>
<comment type="subcellular location">
    <subcellularLocation>
        <location evidence="1">Cytoplasm</location>
        <location evidence="1">Cytoskeleton</location>
    </subcellularLocation>
</comment>
<dbReference type="GO" id="GO:0005634">
    <property type="term" value="C:nucleus"/>
    <property type="evidence" value="ECO:0007669"/>
    <property type="project" value="TreeGrafter"/>
</dbReference>
<comment type="caution">
    <text evidence="9">The sequence shown here is derived from an EMBL/GenBank/DDBJ whole genome shotgun (WGS) entry which is preliminary data.</text>
</comment>
<evidence type="ECO:0000256" key="3">
    <source>
        <dbReference type="ARBA" id="ARBA00022741"/>
    </source>
</evidence>
<keyword evidence="4" id="KW-0067">ATP-binding</keyword>
<dbReference type="GO" id="GO:0005874">
    <property type="term" value="C:microtubule"/>
    <property type="evidence" value="ECO:0007669"/>
    <property type="project" value="UniProtKB-KW"/>
</dbReference>
<feature type="non-terminal residue" evidence="9">
    <location>
        <position position="1"/>
    </location>
</feature>
<reference evidence="9" key="1">
    <citation type="submission" date="2022-03" db="EMBL/GenBank/DDBJ databases">
        <authorList>
            <person name="Lindestad O."/>
        </authorList>
    </citation>
    <scope>NUCLEOTIDE SEQUENCE</scope>
</reference>
<evidence type="ECO:0000313" key="10">
    <source>
        <dbReference type="Proteomes" id="UP000838756"/>
    </source>
</evidence>
<evidence type="ECO:0000256" key="5">
    <source>
        <dbReference type="ARBA" id="ARBA00023175"/>
    </source>
</evidence>
<dbReference type="PRINTS" id="PR00380">
    <property type="entry name" value="KINESINHEAVY"/>
</dbReference>
<dbReference type="Pfam" id="PF00225">
    <property type="entry name" value="Kinesin"/>
    <property type="match status" value="1"/>
</dbReference>
<organism evidence="9 10">
    <name type="scientific">Pararge aegeria aegeria</name>
    <dbReference type="NCBI Taxonomy" id="348720"/>
    <lineage>
        <taxon>Eukaryota</taxon>
        <taxon>Metazoa</taxon>
        <taxon>Ecdysozoa</taxon>
        <taxon>Arthropoda</taxon>
        <taxon>Hexapoda</taxon>
        <taxon>Insecta</taxon>
        <taxon>Pterygota</taxon>
        <taxon>Neoptera</taxon>
        <taxon>Endopterygota</taxon>
        <taxon>Lepidoptera</taxon>
        <taxon>Glossata</taxon>
        <taxon>Ditrysia</taxon>
        <taxon>Papilionoidea</taxon>
        <taxon>Nymphalidae</taxon>
        <taxon>Satyrinae</taxon>
        <taxon>Satyrini</taxon>
        <taxon>Parargina</taxon>
        <taxon>Pararge</taxon>
    </lineage>
</organism>
<dbReference type="GO" id="GO:0005871">
    <property type="term" value="C:kinesin complex"/>
    <property type="evidence" value="ECO:0007669"/>
    <property type="project" value="TreeGrafter"/>
</dbReference>
<dbReference type="SUPFAM" id="SSF52540">
    <property type="entry name" value="P-loop containing nucleoside triphosphate hydrolases"/>
    <property type="match status" value="1"/>
</dbReference>
<evidence type="ECO:0000256" key="2">
    <source>
        <dbReference type="ARBA" id="ARBA00022701"/>
    </source>
</evidence>
<dbReference type="PANTHER" id="PTHR24115:SF1008">
    <property type="entry name" value="KINESIN-LIKE PROTEIN SUBITO"/>
    <property type="match status" value="1"/>
</dbReference>
<accession>A0A8S4QIP1</accession>
<dbReference type="GO" id="GO:0003777">
    <property type="term" value="F:microtubule motor activity"/>
    <property type="evidence" value="ECO:0007669"/>
    <property type="project" value="InterPro"/>
</dbReference>
<comment type="caution">
    <text evidence="7">Lacks conserved residue(s) required for the propagation of feature annotation.</text>
</comment>
<keyword evidence="3" id="KW-0547">Nucleotide-binding</keyword>
<evidence type="ECO:0000313" key="9">
    <source>
        <dbReference type="EMBL" id="CAH2210351.1"/>
    </source>
</evidence>
<evidence type="ECO:0000259" key="8">
    <source>
        <dbReference type="PROSITE" id="PS50067"/>
    </source>
</evidence>
<keyword evidence="10" id="KW-1185">Reference proteome</keyword>
<dbReference type="Proteomes" id="UP000838756">
    <property type="component" value="Unassembled WGS sequence"/>
</dbReference>
<evidence type="ECO:0000256" key="4">
    <source>
        <dbReference type="ARBA" id="ARBA00022840"/>
    </source>
</evidence>
<feature type="domain" description="Kinesin motor" evidence="8">
    <location>
        <begin position="1"/>
        <end position="111"/>
    </location>
</feature>
<dbReference type="Gene3D" id="3.40.850.10">
    <property type="entry name" value="Kinesin motor domain"/>
    <property type="match status" value="1"/>
</dbReference>
<evidence type="ECO:0000256" key="6">
    <source>
        <dbReference type="ARBA" id="ARBA00023212"/>
    </source>
</evidence>
<dbReference type="GO" id="GO:0016887">
    <property type="term" value="F:ATP hydrolysis activity"/>
    <property type="evidence" value="ECO:0007669"/>
    <property type="project" value="TreeGrafter"/>
</dbReference>
<sequence length="118" mass="13063">GGMRTACVRLCDLAGCERAARTRNTGARMQESRAINSSLHVLERCLRMLRRKRTVTAIVPYRESKLTRLLGAGLSGTRGEAVSMVVTLNPSPEYANETRHVLQLAAVAKDIREFLCFS</sequence>
<dbReference type="OrthoDB" id="7458779at2759"/>
<dbReference type="PANTHER" id="PTHR24115">
    <property type="entry name" value="KINESIN-RELATED"/>
    <property type="match status" value="1"/>
</dbReference>
<keyword evidence="6" id="KW-0206">Cytoskeleton</keyword>
<evidence type="ECO:0000256" key="1">
    <source>
        <dbReference type="ARBA" id="ARBA00004245"/>
    </source>
</evidence>
<protein>
    <submittedName>
        <fullName evidence="9">Jg23291 protein</fullName>
    </submittedName>
</protein>
<evidence type="ECO:0000256" key="7">
    <source>
        <dbReference type="PROSITE-ProRule" id="PRU00283"/>
    </source>
</evidence>
<dbReference type="InterPro" id="IPR036961">
    <property type="entry name" value="Kinesin_motor_dom_sf"/>
</dbReference>
<proteinExistence type="inferred from homology"/>
<keyword evidence="5" id="KW-0505">Motor protein</keyword>
<dbReference type="InterPro" id="IPR001752">
    <property type="entry name" value="Kinesin_motor_dom"/>
</dbReference>